<dbReference type="SUPFAM" id="SSF51658">
    <property type="entry name" value="Xylose isomerase-like"/>
    <property type="match status" value="1"/>
</dbReference>
<protein>
    <submittedName>
        <fullName evidence="11 12">Uncharacterized protein LOC101847885 isoform X1</fullName>
    </submittedName>
</protein>
<reference evidence="11 12" key="1">
    <citation type="submission" date="2025-05" db="UniProtKB">
        <authorList>
            <consortium name="RefSeq"/>
        </authorList>
    </citation>
    <scope>IDENTIFICATION</scope>
</reference>
<evidence type="ECO:0000313" key="11">
    <source>
        <dbReference type="RefSeq" id="XP_012939808.1"/>
    </source>
</evidence>
<dbReference type="Gene3D" id="3.20.20.150">
    <property type="entry name" value="Divalent-metal-dependent TIM barrel enzymes"/>
    <property type="match status" value="1"/>
</dbReference>
<evidence type="ECO:0000256" key="2">
    <source>
        <dbReference type="ARBA" id="ARBA00005340"/>
    </source>
</evidence>
<dbReference type="PROSITE" id="PS51432">
    <property type="entry name" value="AP_NUCLEASE_F2_4"/>
    <property type="match status" value="1"/>
</dbReference>
<evidence type="ECO:0000256" key="1">
    <source>
        <dbReference type="ARBA" id="ARBA00001947"/>
    </source>
</evidence>
<organism evidence="10 12">
    <name type="scientific">Aplysia californica</name>
    <name type="common">California sea hare</name>
    <dbReference type="NCBI Taxonomy" id="6500"/>
    <lineage>
        <taxon>Eukaryota</taxon>
        <taxon>Metazoa</taxon>
        <taxon>Spiralia</taxon>
        <taxon>Lophotrochozoa</taxon>
        <taxon>Mollusca</taxon>
        <taxon>Gastropoda</taxon>
        <taxon>Heterobranchia</taxon>
        <taxon>Euthyneura</taxon>
        <taxon>Tectipleura</taxon>
        <taxon>Aplysiida</taxon>
        <taxon>Aplysioidea</taxon>
        <taxon>Aplysiidae</taxon>
        <taxon>Aplysia</taxon>
    </lineage>
</organism>
<keyword evidence="7" id="KW-0234">DNA repair</keyword>
<dbReference type="NCBIfam" id="TIGR00587">
    <property type="entry name" value="nfo"/>
    <property type="match status" value="1"/>
</dbReference>
<dbReference type="SMART" id="SM00518">
    <property type="entry name" value="AP2Ec"/>
    <property type="match status" value="1"/>
</dbReference>
<dbReference type="InterPro" id="IPR018246">
    <property type="entry name" value="AP_endonuc_F2_Zn_BS"/>
</dbReference>
<feature type="region of interest" description="Disordered" evidence="8">
    <location>
        <begin position="1136"/>
        <end position="1178"/>
    </location>
</feature>
<dbReference type="InterPro" id="IPR013022">
    <property type="entry name" value="Xyl_isomerase-like_TIM-brl"/>
</dbReference>
<feature type="compositionally biased region" description="Basic and acidic residues" evidence="8">
    <location>
        <begin position="753"/>
        <end position="767"/>
    </location>
</feature>
<dbReference type="NCBIfam" id="NF002199">
    <property type="entry name" value="PRK01060.1-4"/>
    <property type="match status" value="1"/>
</dbReference>
<feature type="region of interest" description="Disordered" evidence="8">
    <location>
        <begin position="728"/>
        <end position="767"/>
    </location>
</feature>
<keyword evidence="3" id="KW-0479">Metal-binding</keyword>
<evidence type="ECO:0000256" key="4">
    <source>
        <dbReference type="ARBA" id="ARBA00022763"/>
    </source>
</evidence>
<evidence type="ECO:0000256" key="5">
    <source>
        <dbReference type="ARBA" id="ARBA00022801"/>
    </source>
</evidence>
<feature type="region of interest" description="Disordered" evidence="8">
    <location>
        <begin position="1035"/>
        <end position="1065"/>
    </location>
</feature>
<gene>
    <name evidence="11 12" type="primary">LOC101847885</name>
</gene>
<dbReference type="PANTHER" id="PTHR21445">
    <property type="entry name" value="ENDONUCLEASE IV ENDODEOXYRIBONUCLEASE IV"/>
    <property type="match status" value="1"/>
</dbReference>
<dbReference type="PROSITE" id="PS00729">
    <property type="entry name" value="AP_NUCLEASE_F2_1"/>
    <property type="match status" value="1"/>
</dbReference>
<dbReference type="Proteomes" id="UP000694888">
    <property type="component" value="Unplaced"/>
</dbReference>
<name>A0ABM1A309_APLCA</name>
<keyword evidence="10" id="KW-1185">Reference proteome</keyword>
<dbReference type="PROSITE" id="PS00730">
    <property type="entry name" value="AP_NUCLEASE_F2_2"/>
    <property type="match status" value="1"/>
</dbReference>
<keyword evidence="5" id="KW-0378">Hydrolase</keyword>
<evidence type="ECO:0000313" key="10">
    <source>
        <dbReference type="Proteomes" id="UP000694888"/>
    </source>
</evidence>
<proteinExistence type="inferred from homology"/>
<evidence type="ECO:0000256" key="7">
    <source>
        <dbReference type="ARBA" id="ARBA00023204"/>
    </source>
</evidence>
<comment type="cofactor">
    <cofactor evidence="1">
        <name>Zn(2+)</name>
        <dbReference type="ChEBI" id="CHEBI:29105"/>
    </cofactor>
</comment>
<dbReference type="HAMAP" id="MF_00152">
    <property type="entry name" value="Nfo"/>
    <property type="match status" value="1"/>
</dbReference>
<evidence type="ECO:0000313" key="12">
    <source>
        <dbReference type="RefSeq" id="XP_012939809.1"/>
    </source>
</evidence>
<sequence>MSWWNSDFVSPKSTGKISLRRINLFCQADISFAVEPSLSRCIPDIALGNIMPDKTDTVSFNDILNKDFSGIGMSTPLASKTKGNGLLGDTAMIPLKGRNGTEQIDEKVLVECFWDKKESEEGECGNGVENEVKRDTLRSVVPGNCDNVSVRHFVTYNARLLPMMNSSQTIREEPAETRDDVLNNSCKMVKTLPSNRAVGCQREEENVQQRRHIYSKIMAPVKSGYDGTDCICLTTVDHNPKDNGQMLKEKCPQFTGPNVEGDLADAATNVKTELPSSYADKDYNCPFELPTSTRPVLLTFVTNAASENIKYHKVKDADLKLCSKNSLKCNEFFKGDREGNFLKTERKLHSRLLDVSKHCLKLDRYTENPRQAEEKENEFECTENLKVKRVTNSIELTSSRTKGDNYRGTKPLEKNEIMEAHSLAQSNISFAKMETVNQDCLNEKSGAGHQSGRSKGNKVGKVYCTRARAKALTESIEKSLMKGNLKCDVPDFKPVPKEPINSSKRKIYNTRALNRKQKMEAEMKVHSTAIGQKSPENDYHEGHNVCGTRAREHSGMSSHSTKPPVSEMTFETFIALRTKHESNDVSSITSNFDKKLRERTHYSATVSGVPTSADNGEKMKSANFVSSRAAAMICSKNTHSSAEKDQTMGRVLRERKPKSSNFEAVLPGYGYKNVKKVGESKLVGQVKSVHVKKTQGGNGTMDRKRQVCAKAIPEVRNEMSSNLALKKEKKVKQQENNPGKVVSQKSSTGPSDFENKCTEEKNPSKKHEETLISVSELCSVAGEKNVSDYPHYSSQHLSLTVLGADTILNCDSGIPNQIQANQKRCEQAMCPDIILNKTVTKLPESGSEISHISLSQMSRKIPIETQASRQKTDCARTKAVFLKPAKMRLTDFVHSKRAVQSDSIKTDVPVQKTSSQRTDLVKTKPIALALKQDGKRNAVAVSSRKAEESNQIRIEGLRPERSRIKTDPVKSKSKLTVPKKIEKKKTVLLCSKAALPRSPNSATTSTSCCRTDSSVNFVSSDKCGISEVLNENKRQSGSHANFVSCPSATVTGSQRTHSSTEEDKTMGRILRERKPKSSSLGVVHPGNGHAIVKKVGKSKPVGQTKLVKKTEGGNGLLEMKHQEYAELEAITEMKKEVSRPTDLTVKKEKKVKQQKSNPGKGVSQKSSTHTGPSDCENKCSGEIQSLEGNEETLMFVGAHCSIAGGVSNAVKEAKSLGAKAFGLFVRNGRTWKLNALNESESERFKAACKEHGYSPHLILPHGSYLLNCGSSNPDTLKKSRDTLVHELQICEKLGLTLYNFHPGSACGQGTVDQCIDTIGKSINLAHSKTKFVKTVIENMSCQGQTVGGRFEELKAIIDRVKDKTRVGVCLDTCHAFAAGFDLSSEEGYTKMMNDFEEKIGLKYLSAAHLNDSKGELGCHLDRHENIGKGRIGMDGFRRVMNDPRFRNIPMILETPVGDYAKEIQTLYQLTK</sequence>
<dbReference type="InterPro" id="IPR036237">
    <property type="entry name" value="Xyl_isomerase-like_sf"/>
</dbReference>
<comment type="similarity">
    <text evidence="2">Belongs to the AP endonuclease 2 family.</text>
</comment>
<feature type="compositionally biased region" description="Polar residues" evidence="8">
    <location>
        <begin position="1035"/>
        <end position="1057"/>
    </location>
</feature>
<dbReference type="GeneID" id="101847885"/>
<keyword evidence="4" id="KW-0227">DNA damage</keyword>
<feature type="domain" description="Xylose isomerase-like TIM barrel" evidence="9">
    <location>
        <begin position="1210"/>
        <end position="1464"/>
    </location>
</feature>
<keyword evidence="6" id="KW-0862">Zinc</keyword>
<dbReference type="PANTHER" id="PTHR21445:SF0">
    <property type="entry name" value="APURINIC-APYRIMIDINIC ENDONUCLEASE"/>
    <property type="match status" value="1"/>
</dbReference>
<evidence type="ECO:0000259" key="9">
    <source>
        <dbReference type="Pfam" id="PF01261"/>
    </source>
</evidence>
<accession>A0ABM1A309</accession>
<evidence type="ECO:0000256" key="6">
    <source>
        <dbReference type="ARBA" id="ARBA00022833"/>
    </source>
</evidence>
<dbReference type="RefSeq" id="XP_012939808.1">
    <property type="nucleotide sequence ID" value="XM_013084354.2"/>
</dbReference>
<evidence type="ECO:0000256" key="8">
    <source>
        <dbReference type="SAM" id="MobiDB-lite"/>
    </source>
</evidence>
<dbReference type="Pfam" id="PF01261">
    <property type="entry name" value="AP_endonuc_2"/>
    <property type="match status" value="1"/>
</dbReference>
<evidence type="ECO:0000256" key="3">
    <source>
        <dbReference type="ARBA" id="ARBA00022723"/>
    </source>
</evidence>
<dbReference type="RefSeq" id="XP_012939809.1">
    <property type="nucleotide sequence ID" value="XM_013084355.2"/>
</dbReference>
<dbReference type="InterPro" id="IPR001719">
    <property type="entry name" value="AP_endonuc_2"/>
</dbReference>
<dbReference type="CDD" id="cd00019">
    <property type="entry name" value="AP2Ec"/>
    <property type="match status" value="1"/>
</dbReference>